<dbReference type="AlphaFoldDB" id="A0A934QF14"/>
<dbReference type="EMBL" id="NRRE01000008">
    <property type="protein sequence ID" value="MBK1695871.1"/>
    <property type="molecule type" value="Genomic_DNA"/>
</dbReference>
<dbReference type="Proteomes" id="UP000778970">
    <property type="component" value="Unassembled WGS sequence"/>
</dbReference>
<organism evidence="1 2">
    <name type="scientific">Rhodovibrio salinarum</name>
    <dbReference type="NCBI Taxonomy" id="1087"/>
    <lineage>
        <taxon>Bacteria</taxon>
        <taxon>Pseudomonadati</taxon>
        <taxon>Pseudomonadota</taxon>
        <taxon>Alphaproteobacteria</taxon>
        <taxon>Rhodospirillales</taxon>
        <taxon>Rhodovibrionaceae</taxon>
        <taxon>Rhodovibrio</taxon>
    </lineage>
</organism>
<protein>
    <submittedName>
        <fullName evidence="1">Uncharacterized protein</fullName>
    </submittedName>
</protein>
<keyword evidence="2" id="KW-1185">Reference proteome</keyword>
<reference evidence="1" key="2">
    <citation type="journal article" date="2020" name="Microorganisms">
        <title>Osmotic Adaptation and Compatible Solute Biosynthesis of Phototrophic Bacteria as Revealed from Genome Analyses.</title>
        <authorList>
            <person name="Imhoff J.F."/>
            <person name="Rahn T."/>
            <person name="Kunzel S."/>
            <person name="Keller A."/>
            <person name="Neulinger S.C."/>
        </authorList>
    </citation>
    <scope>NUCLEOTIDE SEQUENCE</scope>
    <source>
        <strain evidence="1">DSM 9154</strain>
    </source>
</reference>
<gene>
    <name evidence="1" type="ORF">CKO21_01245</name>
</gene>
<evidence type="ECO:0000313" key="2">
    <source>
        <dbReference type="Proteomes" id="UP000778970"/>
    </source>
</evidence>
<sequence length="83" mass="8993">MGCAAGGHAAGLGQIGDGRRLLQRRVDICVTGAFGVLLWGARAVGRNRLHSDYLDADAFSGAFGFWLCQLELTRVDLVFRLEK</sequence>
<evidence type="ECO:0000313" key="1">
    <source>
        <dbReference type="EMBL" id="MBK1695871.1"/>
    </source>
</evidence>
<comment type="caution">
    <text evidence="1">The sequence shown here is derived from an EMBL/GenBank/DDBJ whole genome shotgun (WGS) entry which is preliminary data.</text>
</comment>
<name>A0A934QF14_9PROT</name>
<proteinExistence type="predicted"/>
<reference evidence="1" key="1">
    <citation type="submission" date="2017-08" db="EMBL/GenBank/DDBJ databases">
        <authorList>
            <person name="Imhoff J.F."/>
            <person name="Rahn T."/>
            <person name="Kuenzel S."/>
            <person name="Neulinger S.C."/>
        </authorList>
    </citation>
    <scope>NUCLEOTIDE SEQUENCE</scope>
    <source>
        <strain evidence="1">DSM 9154</strain>
    </source>
</reference>
<accession>A0A934QF14</accession>